<proteinExistence type="predicted"/>
<feature type="transmembrane region" description="Helical" evidence="1">
    <location>
        <begin position="165"/>
        <end position="187"/>
    </location>
</feature>
<evidence type="ECO:0000256" key="1">
    <source>
        <dbReference type="SAM" id="Phobius"/>
    </source>
</evidence>
<reference evidence="2 3" key="1">
    <citation type="submission" date="2022-01" db="EMBL/GenBank/DDBJ databases">
        <authorList>
            <person name="Xiong W."/>
            <person name="Schranz E."/>
        </authorList>
    </citation>
    <scope>NUCLEOTIDE SEQUENCE [LARGE SCALE GENOMIC DNA]</scope>
</reference>
<accession>A0AAU9P196</accession>
<keyword evidence="3" id="KW-1185">Reference proteome</keyword>
<feature type="transmembrane region" description="Helical" evidence="1">
    <location>
        <begin position="76"/>
        <end position="96"/>
    </location>
</feature>
<sequence length="249" mass="27783">MAASVVVALKTLFSLLACVMFATLVWAIAMDGLASCVDLRARWLFVAYINFYINVAVIGVWFVYKESSWMRAVVLILLEIMFGSIITSGYIVIQLFKLSPEESSKDPLYFVLVKHEKRDATGHTMGVSSVTSRIIISSLGCFMLGTFIYVLIVDGSPFRTQVFSTCMIGTLTDFYFNVVALSVWVAYKESSWISAFLWILSLVCFGSIGTCVYILRQNLTPQQPVSLVLFNNNKRDLSSDPLLMAHAIV</sequence>
<dbReference type="AlphaFoldDB" id="A0AAU9P196"/>
<dbReference type="EMBL" id="CAKMRJ010005523">
    <property type="protein sequence ID" value="CAH1443851.1"/>
    <property type="molecule type" value="Genomic_DNA"/>
</dbReference>
<keyword evidence="1" id="KW-0472">Membrane</keyword>
<feature type="transmembrane region" description="Helical" evidence="1">
    <location>
        <begin position="43"/>
        <end position="64"/>
    </location>
</feature>
<gene>
    <name evidence="2" type="ORF">LVIROSA_LOCUS29736</name>
</gene>
<evidence type="ECO:0000313" key="3">
    <source>
        <dbReference type="Proteomes" id="UP001157418"/>
    </source>
</evidence>
<dbReference type="PANTHER" id="PTHR36318:SF5">
    <property type="entry name" value="TRANSMEMBRANE PROTEIN"/>
    <property type="match status" value="1"/>
</dbReference>
<organism evidence="2 3">
    <name type="scientific">Lactuca virosa</name>
    <dbReference type="NCBI Taxonomy" id="75947"/>
    <lineage>
        <taxon>Eukaryota</taxon>
        <taxon>Viridiplantae</taxon>
        <taxon>Streptophyta</taxon>
        <taxon>Embryophyta</taxon>
        <taxon>Tracheophyta</taxon>
        <taxon>Spermatophyta</taxon>
        <taxon>Magnoliopsida</taxon>
        <taxon>eudicotyledons</taxon>
        <taxon>Gunneridae</taxon>
        <taxon>Pentapetalae</taxon>
        <taxon>asterids</taxon>
        <taxon>campanulids</taxon>
        <taxon>Asterales</taxon>
        <taxon>Asteraceae</taxon>
        <taxon>Cichorioideae</taxon>
        <taxon>Cichorieae</taxon>
        <taxon>Lactucinae</taxon>
        <taxon>Lactuca</taxon>
    </lineage>
</organism>
<feature type="transmembrane region" description="Helical" evidence="1">
    <location>
        <begin position="193"/>
        <end position="215"/>
    </location>
</feature>
<dbReference type="InterPro" id="IPR009943">
    <property type="entry name" value="DUF1475"/>
</dbReference>
<dbReference type="Pfam" id="PF07343">
    <property type="entry name" value="DUF1475"/>
    <property type="match status" value="2"/>
</dbReference>
<protein>
    <submittedName>
        <fullName evidence="2">Uncharacterized protein</fullName>
    </submittedName>
</protein>
<keyword evidence="1" id="KW-1133">Transmembrane helix</keyword>
<evidence type="ECO:0000313" key="2">
    <source>
        <dbReference type="EMBL" id="CAH1443851.1"/>
    </source>
</evidence>
<feature type="transmembrane region" description="Helical" evidence="1">
    <location>
        <begin position="134"/>
        <end position="153"/>
    </location>
</feature>
<name>A0AAU9P196_9ASTR</name>
<comment type="caution">
    <text evidence="2">The sequence shown here is derived from an EMBL/GenBank/DDBJ whole genome shotgun (WGS) entry which is preliminary data.</text>
</comment>
<keyword evidence="1" id="KW-0812">Transmembrane</keyword>
<dbReference type="Proteomes" id="UP001157418">
    <property type="component" value="Unassembled WGS sequence"/>
</dbReference>
<dbReference type="PANTHER" id="PTHR36318">
    <property type="entry name" value="OS06G0581300 PROTEIN"/>
    <property type="match status" value="1"/>
</dbReference>